<reference evidence="2 3" key="1">
    <citation type="journal article" date="2023" name="Life. Sci Alliance">
        <title>Evolutionary insights into 3D genome organization and epigenetic landscape of Vigna mungo.</title>
        <authorList>
            <person name="Junaid A."/>
            <person name="Singh B."/>
            <person name="Bhatia S."/>
        </authorList>
    </citation>
    <scope>NUCLEOTIDE SEQUENCE [LARGE SCALE GENOMIC DNA]</scope>
    <source>
        <strain evidence="2">Urdbean</strain>
    </source>
</reference>
<accession>A0AAQ3P0B8</accession>
<protein>
    <recommendedName>
        <fullName evidence="1">Methyltransferase type 11 domain-containing protein</fullName>
    </recommendedName>
</protein>
<dbReference type="PANTHER" id="PTHR43591:SF46">
    <property type="entry name" value="OS08G0411200 PROTEIN"/>
    <property type="match status" value="1"/>
</dbReference>
<keyword evidence="3" id="KW-1185">Reference proteome</keyword>
<evidence type="ECO:0000259" key="1">
    <source>
        <dbReference type="Pfam" id="PF08241"/>
    </source>
</evidence>
<proteinExistence type="predicted"/>
<dbReference type="CDD" id="cd02440">
    <property type="entry name" value="AdoMet_MTases"/>
    <property type="match status" value="1"/>
</dbReference>
<gene>
    <name evidence="2" type="ORF">V8G54_006627</name>
</gene>
<dbReference type="PANTHER" id="PTHR43591">
    <property type="entry name" value="METHYLTRANSFERASE"/>
    <property type="match status" value="1"/>
</dbReference>
<evidence type="ECO:0000313" key="3">
    <source>
        <dbReference type="Proteomes" id="UP001374535"/>
    </source>
</evidence>
<dbReference type="GO" id="GO:0008757">
    <property type="term" value="F:S-adenosylmethionine-dependent methyltransferase activity"/>
    <property type="evidence" value="ECO:0007669"/>
    <property type="project" value="InterPro"/>
</dbReference>
<name>A0AAQ3P0B8_VIGMU</name>
<feature type="domain" description="Methyltransferase type 11" evidence="1">
    <location>
        <begin position="263"/>
        <end position="352"/>
    </location>
</feature>
<dbReference type="InterPro" id="IPR013216">
    <property type="entry name" value="Methyltransf_11"/>
</dbReference>
<dbReference type="SUPFAM" id="SSF53335">
    <property type="entry name" value="S-adenosyl-L-methionine-dependent methyltransferases"/>
    <property type="match status" value="1"/>
</dbReference>
<dbReference type="Proteomes" id="UP001374535">
    <property type="component" value="Chromosome 2"/>
</dbReference>
<dbReference type="Pfam" id="PF08241">
    <property type="entry name" value="Methyltransf_11"/>
    <property type="match status" value="1"/>
</dbReference>
<organism evidence="2 3">
    <name type="scientific">Vigna mungo</name>
    <name type="common">Black gram</name>
    <name type="synonym">Phaseolus mungo</name>
    <dbReference type="NCBI Taxonomy" id="3915"/>
    <lineage>
        <taxon>Eukaryota</taxon>
        <taxon>Viridiplantae</taxon>
        <taxon>Streptophyta</taxon>
        <taxon>Embryophyta</taxon>
        <taxon>Tracheophyta</taxon>
        <taxon>Spermatophyta</taxon>
        <taxon>Magnoliopsida</taxon>
        <taxon>eudicotyledons</taxon>
        <taxon>Gunneridae</taxon>
        <taxon>Pentapetalae</taxon>
        <taxon>rosids</taxon>
        <taxon>fabids</taxon>
        <taxon>Fabales</taxon>
        <taxon>Fabaceae</taxon>
        <taxon>Papilionoideae</taxon>
        <taxon>50 kb inversion clade</taxon>
        <taxon>NPAAA clade</taxon>
        <taxon>indigoferoid/millettioid clade</taxon>
        <taxon>Phaseoleae</taxon>
        <taxon>Vigna</taxon>
    </lineage>
</organism>
<evidence type="ECO:0000313" key="2">
    <source>
        <dbReference type="EMBL" id="WVZ19305.1"/>
    </source>
</evidence>
<dbReference type="EMBL" id="CP144699">
    <property type="protein sequence ID" value="WVZ19305.1"/>
    <property type="molecule type" value="Genomic_DNA"/>
</dbReference>
<dbReference type="Gene3D" id="3.40.50.150">
    <property type="entry name" value="Vaccinia Virus protein VP39"/>
    <property type="match status" value="1"/>
</dbReference>
<dbReference type="InterPro" id="IPR029063">
    <property type="entry name" value="SAM-dependent_MTases_sf"/>
</dbReference>
<dbReference type="AlphaFoldDB" id="A0AAQ3P0B8"/>
<sequence length="419" mass="46164">MAIGGTVASMYTPSPPLSSFTPTRLFSRSHFAAKLRFPPSIRLRASSTAVIDTETNPTESVVVEKEVRNSSNPLACPVCYDSLTWNGGPGFSVDTISGSNFQCCTCQKTYVGNQTHIDLTVTGGAKSYGEVMPDQSLVVFDDLREWVPLISFLYERGWRQTFSVWGGFPGPEKEEAKYNGGANNDNNAFCHVWYFVLEKISVNIITGFNLLRKGCKASGLLFKVHNESFAASSKEETKISQRALANFELMKGFLKPVLGGNIVDASCASGLFSRLFAKSQLFSFVVALDYSENMLQQCYEFIQQEENFPKELPFVSNSIDAVHAGAALHCWPSPLAAVAEISRVLRPGGVFVATTYILDGPFSIIPFRSILRQNLRQASGNYSFLSERELEDLCRACGLVGFKCIRNGLFVMISARKPT</sequence>